<dbReference type="EMBL" id="CAMAPF010000964">
    <property type="protein sequence ID" value="CAH9131018.1"/>
    <property type="molecule type" value="Genomic_DNA"/>
</dbReference>
<evidence type="ECO:0000313" key="1">
    <source>
        <dbReference type="EMBL" id="CAH9131018.1"/>
    </source>
</evidence>
<evidence type="ECO:0000313" key="2">
    <source>
        <dbReference type="Proteomes" id="UP001152523"/>
    </source>
</evidence>
<keyword evidence="2" id="KW-1185">Reference proteome</keyword>
<name>A0AAV0F665_9ASTE</name>
<dbReference type="AlphaFoldDB" id="A0AAV0F665"/>
<dbReference type="Proteomes" id="UP001152523">
    <property type="component" value="Unassembled WGS sequence"/>
</dbReference>
<comment type="caution">
    <text evidence="1">The sequence shown here is derived from an EMBL/GenBank/DDBJ whole genome shotgun (WGS) entry which is preliminary data.</text>
</comment>
<accession>A0AAV0F665</accession>
<gene>
    <name evidence="1" type="ORF">CEPIT_LOCUS31089</name>
</gene>
<organism evidence="1 2">
    <name type="scientific">Cuscuta epithymum</name>
    <dbReference type="NCBI Taxonomy" id="186058"/>
    <lineage>
        <taxon>Eukaryota</taxon>
        <taxon>Viridiplantae</taxon>
        <taxon>Streptophyta</taxon>
        <taxon>Embryophyta</taxon>
        <taxon>Tracheophyta</taxon>
        <taxon>Spermatophyta</taxon>
        <taxon>Magnoliopsida</taxon>
        <taxon>eudicotyledons</taxon>
        <taxon>Gunneridae</taxon>
        <taxon>Pentapetalae</taxon>
        <taxon>asterids</taxon>
        <taxon>lamiids</taxon>
        <taxon>Solanales</taxon>
        <taxon>Convolvulaceae</taxon>
        <taxon>Cuscuteae</taxon>
        <taxon>Cuscuta</taxon>
        <taxon>Cuscuta subgen. Cuscuta</taxon>
    </lineage>
</organism>
<reference evidence="1" key="1">
    <citation type="submission" date="2022-07" db="EMBL/GenBank/DDBJ databases">
        <authorList>
            <person name="Macas J."/>
            <person name="Novak P."/>
            <person name="Neumann P."/>
        </authorList>
    </citation>
    <scope>NUCLEOTIDE SEQUENCE</scope>
</reference>
<protein>
    <submittedName>
        <fullName evidence="1">Uncharacterized protein</fullName>
    </submittedName>
</protein>
<proteinExistence type="predicted"/>
<sequence>MSLSHLCVTVATDRVTVTTSRVTDTVTVTPPPPNDNPADIAISDTKLYCPSHPHAACVTVTRPPLVITASHHHHHPPSAPTSIPHPMLLCPAPVLPQVLVRPICTKP</sequence>